<protein>
    <submittedName>
        <fullName evidence="2">Uncharacterized protein</fullName>
    </submittedName>
</protein>
<evidence type="ECO:0000256" key="1">
    <source>
        <dbReference type="SAM" id="MobiDB-lite"/>
    </source>
</evidence>
<reference evidence="2" key="1">
    <citation type="journal article" date="2015" name="Nature">
        <title>Complex archaea that bridge the gap between prokaryotes and eukaryotes.</title>
        <authorList>
            <person name="Spang A."/>
            <person name="Saw J.H."/>
            <person name="Jorgensen S.L."/>
            <person name="Zaremba-Niedzwiedzka K."/>
            <person name="Martijn J."/>
            <person name="Lind A.E."/>
            <person name="van Eijk R."/>
            <person name="Schleper C."/>
            <person name="Guy L."/>
            <person name="Ettema T.J."/>
        </authorList>
    </citation>
    <scope>NUCLEOTIDE SEQUENCE</scope>
</reference>
<accession>A0A0F9JW90</accession>
<sequence>MDTLEDIHERAATKSEKSRSKLRENYRLAKDLGFSASEAQLISHWSRERIIALAKTRRV</sequence>
<dbReference type="EMBL" id="LAZR01016740">
    <property type="protein sequence ID" value="KKM03193.1"/>
    <property type="molecule type" value="Genomic_DNA"/>
</dbReference>
<organism evidence="2">
    <name type="scientific">marine sediment metagenome</name>
    <dbReference type="NCBI Taxonomy" id="412755"/>
    <lineage>
        <taxon>unclassified sequences</taxon>
        <taxon>metagenomes</taxon>
        <taxon>ecological metagenomes</taxon>
    </lineage>
</organism>
<gene>
    <name evidence="2" type="ORF">LCGC14_1776790</name>
</gene>
<comment type="caution">
    <text evidence="2">The sequence shown here is derived from an EMBL/GenBank/DDBJ whole genome shotgun (WGS) entry which is preliminary data.</text>
</comment>
<proteinExistence type="predicted"/>
<dbReference type="AlphaFoldDB" id="A0A0F9JW90"/>
<feature type="region of interest" description="Disordered" evidence="1">
    <location>
        <begin position="1"/>
        <end position="20"/>
    </location>
</feature>
<name>A0A0F9JW90_9ZZZZ</name>
<evidence type="ECO:0000313" key="2">
    <source>
        <dbReference type="EMBL" id="KKM03193.1"/>
    </source>
</evidence>